<dbReference type="Gene3D" id="3.40.630.30">
    <property type="match status" value="1"/>
</dbReference>
<dbReference type="InterPro" id="IPR016181">
    <property type="entry name" value="Acyl_CoA_acyltransferase"/>
</dbReference>
<dbReference type="PANTHER" id="PTHR10545">
    <property type="entry name" value="DIAMINE N-ACETYLTRANSFERASE"/>
    <property type="match status" value="1"/>
</dbReference>
<dbReference type="EMBL" id="HACG01031257">
    <property type="protein sequence ID" value="CEK78122.1"/>
    <property type="molecule type" value="Transcribed_RNA"/>
</dbReference>
<reference evidence="5" key="1">
    <citation type="submission" date="2014-12" db="EMBL/GenBank/DDBJ databases">
        <title>Insight into the proteome of Arion vulgaris.</title>
        <authorList>
            <person name="Aradska J."/>
            <person name="Bulat T."/>
            <person name="Smidak R."/>
            <person name="Sarate P."/>
            <person name="Gangsoo J."/>
            <person name="Sialana F."/>
            <person name="Bilban M."/>
            <person name="Lubec G."/>
        </authorList>
    </citation>
    <scope>NUCLEOTIDE SEQUENCE</scope>
    <source>
        <tissue evidence="5">Skin</tissue>
    </source>
</reference>
<dbReference type="InterPro" id="IPR000182">
    <property type="entry name" value="GNAT_dom"/>
</dbReference>
<dbReference type="InterPro" id="IPR051016">
    <property type="entry name" value="Diverse_Substrate_AcTransf"/>
</dbReference>
<dbReference type="PANTHER" id="PTHR10545:SF29">
    <property type="entry name" value="GH14572P-RELATED"/>
    <property type="match status" value="1"/>
</dbReference>
<sequence length="173" mass="19780">MSTTVTASENVNIRIAKPDDCPEIMRLIIELAMFEKLEDQVKIDAEVLKRDCFGDKPSCHCVVAEPVHGDSKQLIGYALYFPTYSTWVGVCLHLEDIYITPAYRGSGLGKKLWQTVTQIALDMGCSRLQLSVLGWNKHARDLYLRHGCIDMTEAEDWHLMRLRREDMEAFVKT</sequence>
<proteinExistence type="inferred from homology"/>
<accession>A0A0B7ABS6</accession>
<protein>
    <recommendedName>
        <fullName evidence="4">N-acetyltransferase domain-containing protein</fullName>
    </recommendedName>
</protein>
<dbReference type="FunFam" id="3.40.630.30:FF:000064">
    <property type="entry name" value="GNAT family acetyltransferase"/>
    <property type="match status" value="1"/>
</dbReference>
<dbReference type="PROSITE" id="PS51186">
    <property type="entry name" value="GNAT"/>
    <property type="match status" value="1"/>
</dbReference>
<keyword evidence="3" id="KW-0012">Acyltransferase</keyword>
<dbReference type="GO" id="GO:0008080">
    <property type="term" value="F:N-acetyltransferase activity"/>
    <property type="evidence" value="ECO:0007669"/>
    <property type="project" value="TreeGrafter"/>
</dbReference>
<evidence type="ECO:0000259" key="4">
    <source>
        <dbReference type="PROSITE" id="PS51186"/>
    </source>
</evidence>
<organism evidence="5">
    <name type="scientific">Arion vulgaris</name>
    <dbReference type="NCBI Taxonomy" id="1028688"/>
    <lineage>
        <taxon>Eukaryota</taxon>
        <taxon>Metazoa</taxon>
        <taxon>Spiralia</taxon>
        <taxon>Lophotrochozoa</taxon>
        <taxon>Mollusca</taxon>
        <taxon>Gastropoda</taxon>
        <taxon>Heterobranchia</taxon>
        <taxon>Euthyneura</taxon>
        <taxon>Panpulmonata</taxon>
        <taxon>Eupulmonata</taxon>
        <taxon>Stylommatophora</taxon>
        <taxon>Helicina</taxon>
        <taxon>Arionoidea</taxon>
        <taxon>Arionidae</taxon>
        <taxon>Arion</taxon>
    </lineage>
</organism>
<evidence type="ECO:0000256" key="2">
    <source>
        <dbReference type="ARBA" id="ARBA00022679"/>
    </source>
</evidence>
<evidence type="ECO:0000313" key="5">
    <source>
        <dbReference type="EMBL" id="CEK78122.1"/>
    </source>
</evidence>
<evidence type="ECO:0000256" key="1">
    <source>
        <dbReference type="ARBA" id="ARBA00008694"/>
    </source>
</evidence>
<keyword evidence="2" id="KW-0808">Transferase</keyword>
<dbReference type="CDD" id="cd04301">
    <property type="entry name" value="NAT_SF"/>
    <property type="match status" value="1"/>
</dbReference>
<dbReference type="SUPFAM" id="SSF55729">
    <property type="entry name" value="Acyl-CoA N-acyltransferases (Nat)"/>
    <property type="match status" value="1"/>
</dbReference>
<dbReference type="AlphaFoldDB" id="A0A0B7ABS6"/>
<dbReference type="Pfam" id="PF00583">
    <property type="entry name" value="Acetyltransf_1"/>
    <property type="match status" value="1"/>
</dbReference>
<feature type="domain" description="N-acetyltransferase" evidence="4">
    <location>
        <begin position="11"/>
        <end position="165"/>
    </location>
</feature>
<gene>
    <name evidence="5" type="primary">ORF108412</name>
</gene>
<comment type="similarity">
    <text evidence="1">Belongs to the acetyltransferase family.</text>
</comment>
<evidence type="ECO:0000256" key="3">
    <source>
        <dbReference type="ARBA" id="ARBA00023315"/>
    </source>
</evidence>
<name>A0A0B7ABS6_9EUPU</name>